<evidence type="ECO:0000313" key="2">
    <source>
        <dbReference type="EMBL" id="MQQ29125.1"/>
    </source>
</evidence>
<gene>
    <name evidence="2" type="ORF">GEZ84_01755</name>
</gene>
<dbReference type="PANTHER" id="PTHR43745:SF2">
    <property type="entry name" value="NITROREDUCTASE MJ1384-RELATED"/>
    <property type="match status" value="1"/>
</dbReference>
<dbReference type="PANTHER" id="PTHR43745">
    <property type="entry name" value="NITROREDUCTASE MJ1384-RELATED"/>
    <property type="match status" value="1"/>
</dbReference>
<dbReference type="AlphaFoldDB" id="A0A6I1TVL6"/>
<feature type="domain" description="Nitroreductase" evidence="1">
    <location>
        <begin position="87"/>
        <end position="243"/>
    </location>
</feature>
<sequence>MGNYKMSYSERCINAEDGQVIFEKFHNMTSLDRANYHIFEENIANAFDNKAFMDNIYSNSSFSKSSIGITLNNEIKEDTDTFYTALLNRRSCREFTCGTISFKDFSNVLFYGYGPSICGVYTVPSAGGTYPISLIIVVNDVESLEKGIYEYLPMNNTLIPILLSDYLDPGLITLNEHFFNSCAFSIHFIGNPSLICYKYQDRGYRFMNLEAGHIAQNLTLVAIRNSINSVCSGGFLDGEFVHFLNDISNSHFAHFVSLYEIFFGL</sequence>
<dbReference type="InterPro" id="IPR000415">
    <property type="entry name" value="Nitroreductase-like"/>
</dbReference>
<dbReference type="Pfam" id="PF00881">
    <property type="entry name" value="Nitroreductase"/>
    <property type="match status" value="1"/>
</dbReference>
<dbReference type="InterPro" id="IPR029479">
    <property type="entry name" value="Nitroreductase"/>
</dbReference>
<dbReference type="InterPro" id="IPR052544">
    <property type="entry name" value="Bacteriocin_Proc_Enz"/>
</dbReference>
<protein>
    <submittedName>
        <fullName evidence="2">SagB/ThcOx family dehydrogenase</fullName>
    </submittedName>
</protein>
<accession>A0A6I1TVL6</accession>
<dbReference type="SUPFAM" id="SSF55469">
    <property type="entry name" value="FMN-dependent nitroreductase-like"/>
    <property type="match status" value="1"/>
</dbReference>
<name>A0A6I1TVL6_STRMT</name>
<reference evidence="2 3" key="1">
    <citation type="submission" date="2019-10" db="EMBL/GenBank/DDBJ databases">
        <title>Streptococcus mitis of the oral and urogenital tracts.</title>
        <authorList>
            <person name="Price T."/>
            <person name="Mores C.R."/>
            <person name="Putonti C."/>
            <person name="Wolfe A.J."/>
        </authorList>
    </citation>
    <scope>NUCLEOTIDE SEQUENCE [LARGE SCALE GENOMIC DNA]</scope>
    <source>
        <strain evidence="2 3">SM10</strain>
    </source>
</reference>
<dbReference type="EMBL" id="WIJP01000002">
    <property type="protein sequence ID" value="MQQ29125.1"/>
    <property type="molecule type" value="Genomic_DNA"/>
</dbReference>
<dbReference type="GO" id="GO:0016491">
    <property type="term" value="F:oxidoreductase activity"/>
    <property type="evidence" value="ECO:0007669"/>
    <property type="project" value="InterPro"/>
</dbReference>
<dbReference type="CDD" id="cd02142">
    <property type="entry name" value="McbC_SagB-like_oxidoreductase"/>
    <property type="match status" value="1"/>
</dbReference>
<dbReference type="Gene3D" id="3.40.109.10">
    <property type="entry name" value="NADH Oxidase"/>
    <property type="match status" value="1"/>
</dbReference>
<evidence type="ECO:0000259" key="1">
    <source>
        <dbReference type="Pfam" id="PF00881"/>
    </source>
</evidence>
<proteinExistence type="predicted"/>
<comment type="caution">
    <text evidence="2">The sequence shown here is derived from an EMBL/GenBank/DDBJ whole genome shotgun (WGS) entry which is preliminary data.</text>
</comment>
<dbReference type="Proteomes" id="UP000438885">
    <property type="component" value="Unassembled WGS sequence"/>
</dbReference>
<evidence type="ECO:0000313" key="3">
    <source>
        <dbReference type="Proteomes" id="UP000438885"/>
    </source>
</evidence>
<organism evidence="2 3">
    <name type="scientific">Streptococcus mitis</name>
    <dbReference type="NCBI Taxonomy" id="28037"/>
    <lineage>
        <taxon>Bacteria</taxon>
        <taxon>Bacillati</taxon>
        <taxon>Bacillota</taxon>
        <taxon>Bacilli</taxon>
        <taxon>Lactobacillales</taxon>
        <taxon>Streptococcaceae</taxon>
        <taxon>Streptococcus</taxon>
        <taxon>Streptococcus mitis group</taxon>
    </lineage>
</organism>